<dbReference type="Proteomes" id="UP001519460">
    <property type="component" value="Unassembled WGS sequence"/>
</dbReference>
<feature type="non-terminal residue" evidence="1">
    <location>
        <position position="1"/>
    </location>
</feature>
<accession>A0ABD0L785</accession>
<proteinExistence type="predicted"/>
<dbReference type="EMBL" id="JACVVK020000077">
    <property type="protein sequence ID" value="KAK7495126.1"/>
    <property type="molecule type" value="Genomic_DNA"/>
</dbReference>
<gene>
    <name evidence="1" type="ORF">BaRGS_00013536</name>
</gene>
<protein>
    <submittedName>
        <fullName evidence="1">Uncharacterized protein</fullName>
    </submittedName>
</protein>
<evidence type="ECO:0000313" key="2">
    <source>
        <dbReference type="Proteomes" id="UP001519460"/>
    </source>
</evidence>
<reference evidence="1 2" key="1">
    <citation type="journal article" date="2023" name="Sci. Data">
        <title>Genome assembly of the Korean intertidal mud-creeper Batillaria attramentaria.</title>
        <authorList>
            <person name="Patra A.K."/>
            <person name="Ho P.T."/>
            <person name="Jun S."/>
            <person name="Lee S.J."/>
            <person name="Kim Y."/>
            <person name="Won Y.J."/>
        </authorList>
    </citation>
    <scope>NUCLEOTIDE SEQUENCE [LARGE SCALE GENOMIC DNA]</scope>
    <source>
        <strain evidence="1">Wonlab-2016</strain>
    </source>
</reference>
<organism evidence="1 2">
    <name type="scientific">Batillaria attramentaria</name>
    <dbReference type="NCBI Taxonomy" id="370345"/>
    <lineage>
        <taxon>Eukaryota</taxon>
        <taxon>Metazoa</taxon>
        <taxon>Spiralia</taxon>
        <taxon>Lophotrochozoa</taxon>
        <taxon>Mollusca</taxon>
        <taxon>Gastropoda</taxon>
        <taxon>Caenogastropoda</taxon>
        <taxon>Sorbeoconcha</taxon>
        <taxon>Cerithioidea</taxon>
        <taxon>Batillariidae</taxon>
        <taxon>Batillaria</taxon>
    </lineage>
</organism>
<sequence length="53" mass="5536">SADCEPPVGRLCLTDLVNSDQSTGTLRAAGGLRNGHSAKCVESRLPPADCCRH</sequence>
<name>A0ABD0L785_9CAEN</name>
<keyword evidence="2" id="KW-1185">Reference proteome</keyword>
<evidence type="ECO:0000313" key="1">
    <source>
        <dbReference type="EMBL" id="KAK7495126.1"/>
    </source>
</evidence>
<dbReference type="AlphaFoldDB" id="A0ABD0L785"/>
<comment type="caution">
    <text evidence="1">The sequence shown here is derived from an EMBL/GenBank/DDBJ whole genome shotgun (WGS) entry which is preliminary data.</text>
</comment>